<dbReference type="GO" id="GO:0046872">
    <property type="term" value="F:metal ion binding"/>
    <property type="evidence" value="ECO:0007669"/>
    <property type="project" value="UniProtKB-ARBA"/>
</dbReference>
<protein>
    <recommendedName>
        <fullName evidence="2">Phytanoyl-CoA dioxygenase</fullName>
    </recommendedName>
</protein>
<dbReference type="EMBL" id="UINC01075644">
    <property type="protein sequence ID" value="SVC14031.1"/>
    <property type="molecule type" value="Genomic_DNA"/>
</dbReference>
<organism evidence="1">
    <name type="scientific">marine metagenome</name>
    <dbReference type="NCBI Taxonomy" id="408172"/>
    <lineage>
        <taxon>unclassified sequences</taxon>
        <taxon>metagenomes</taxon>
        <taxon>ecological metagenomes</taxon>
    </lineage>
</organism>
<reference evidence="1" key="1">
    <citation type="submission" date="2018-05" db="EMBL/GenBank/DDBJ databases">
        <authorList>
            <person name="Lanie J.A."/>
            <person name="Ng W.-L."/>
            <person name="Kazmierczak K.M."/>
            <person name="Andrzejewski T.M."/>
            <person name="Davidsen T.M."/>
            <person name="Wayne K.J."/>
            <person name="Tettelin H."/>
            <person name="Glass J.I."/>
            <person name="Rusch D."/>
            <person name="Podicherti R."/>
            <person name="Tsui H.-C.T."/>
            <person name="Winkler M.E."/>
        </authorList>
    </citation>
    <scope>NUCLEOTIDE SEQUENCE</scope>
</reference>
<accession>A0A382JTY9</accession>
<gene>
    <name evidence="1" type="ORF">METZ01_LOCUS266885</name>
</gene>
<dbReference type="InterPro" id="IPR008775">
    <property type="entry name" value="Phytyl_CoA_dOase-like"/>
</dbReference>
<evidence type="ECO:0000313" key="1">
    <source>
        <dbReference type="EMBL" id="SVC14031.1"/>
    </source>
</evidence>
<dbReference type="Pfam" id="PF05721">
    <property type="entry name" value="PhyH"/>
    <property type="match status" value="1"/>
</dbReference>
<dbReference type="PANTHER" id="PTHR20883">
    <property type="entry name" value="PHYTANOYL-COA DIOXYGENASE DOMAIN CONTAINING 1"/>
    <property type="match status" value="1"/>
</dbReference>
<dbReference type="SUPFAM" id="SSF51197">
    <property type="entry name" value="Clavaminate synthase-like"/>
    <property type="match status" value="1"/>
</dbReference>
<dbReference type="PANTHER" id="PTHR20883:SF48">
    <property type="entry name" value="ECTOINE DIOXYGENASE"/>
    <property type="match status" value="1"/>
</dbReference>
<dbReference type="AlphaFoldDB" id="A0A382JTY9"/>
<proteinExistence type="predicted"/>
<dbReference type="GO" id="GO:0016491">
    <property type="term" value="F:oxidoreductase activity"/>
    <property type="evidence" value="ECO:0007669"/>
    <property type="project" value="UniProtKB-ARBA"/>
</dbReference>
<name>A0A382JTY9_9ZZZZ</name>
<evidence type="ECO:0008006" key="2">
    <source>
        <dbReference type="Google" id="ProtNLM"/>
    </source>
</evidence>
<dbReference type="Gene3D" id="2.60.120.620">
    <property type="entry name" value="q2cbj1_9rhob like domain"/>
    <property type="match status" value="1"/>
</dbReference>
<sequence>MSDYFSDGEEKAYALPNRGPLKFTSDGDLDPDIIAAYWRYGFYVLEGAVSTDEVRNMVQDFESAIRRAPTHQDADVDAQGRPSIDQEFESVNFYFAKPLSDPMGGTDRTGGRYPVKMTEFEAPSDGPEEVLLTIGGSMQIMESNLRLYGHPKLLRVAESINGPDFVPFKEAVWVKPAHYGAAVSWHQDGTTHWENPNLDAGTHGFNFMAQLYPTNPMNALWIIPESHDKGKVDIKKLIMENGGSDQLPGAVPLLCAAGDIAICSRQMLHCSFPNTSDQTRVTFVFGFHRRASVQGVQGWDVQSEKSFFYDDARIHGRSKIIQLAIDARQQSYPHETPYVYLPMVQEAESLRWSQKTRDTVLKNYNQMDLGI</sequence>